<accession>A0A811TFX0</accession>
<proteinExistence type="predicted"/>
<comment type="caution">
    <text evidence="1">The sequence shown here is derived from an EMBL/GenBank/DDBJ whole genome shotgun (WGS) entry which is preliminary data.</text>
</comment>
<dbReference type="EMBL" id="CAJHIQ010000041">
    <property type="protein sequence ID" value="CAD6493645.1"/>
    <property type="molecule type" value="Genomic_DNA"/>
</dbReference>
<dbReference type="AlphaFoldDB" id="A0A811TFX0"/>
<evidence type="ECO:0000313" key="2">
    <source>
        <dbReference type="Proteomes" id="UP000639006"/>
    </source>
</evidence>
<reference evidence="1" key="1">
    <citation type="submission" date="2020-10" db="EMBL/GenBank/DDBJ databases">
        <authorList>
            <person name="Hahn C.J."/>
            <person name="Laso-Perez R."/>
            <person name="Vulcano F."/>
            <person name="Vaziourakis K.-M."/>
            <person name="Stokke R."/>
            <person name="Steen I.H."/>
            <person name="Teske A."/>
            <person name="Boetius A."/>
            <person name="Liebeke M."/>
            <person name="Amann R."/>
            <person name="Knittel K."/>
        </authorList>
    </citation>
    <scope>NUCLEOTIDE SEQUENCE</scope>
    <source>
        <strain evidence="1">Gfbio:e3339647-f889-4370-9287-4fb5cb688e4c:AG392M11_GoMArc1</strain>
    </source>
</reference>
<evidence type="ECO:0000313" key="1">
    <source>
        <dbReference type="EMBL" id="CAD6493645.1"/>
    </source>
</evidence>
<gene>
    <name evidence="1" type="ORF">DIAAKJNI_00530</name>
</gene>
<name>A0A811TFX0_9EURY</name>
<organism evidence="1 2">
    <name type="scientific">Candidatus Argoarchaeum ethanivorans</name>
    <dbReference type="NCBI Taxonomy" id="2608793"/>
    <lineage>
        <taxon>Archaea</taxon>
        <taxon>Methanobacteriati</taxon>
        <taxon>Methanobacteriota</taxon>
        <taxon>Stenosarchaea group</taxon>
        <taxon>Methanomicrobia</taxon>
        <taxon>Methanosarcinales</taxon>
        <taxon>Methanosarcinales incertae sedis</taxon>
        <taxon>GOM Arc I cluster</taxon>
        <taxon>Candidatus Argoarchaeum</taxon>
    </lineage>
</organism>
<protein>
    <submittedName>
        <fullName evidence="1">Uncharacterized protein</fullName>
    </submittedName>
</protein>
<sequence>MSNYTLSHKSISYRDGNNQKKKDIVVCVERFLNWYHRSKE</sequence>
<dbReference type="Proteomes" id="UP000639006">
    <property type="component" value="Unassembled WGS sequence"/>
</dbReference>